<proteinExistence type="predicted"/>
<reference evidence="1" key="1">
    <citation type="journal article" date="2015" name="PeerJ">
        <title>First genomic representation of candidate bacterial phylum KSB3 points to enhanced environmental sensing as a trigger of wastewater bulking.</title>
        <authorList>
            <person name="Sekiguchi Y."/>
            <person name="Ohashi A."/>
            <person name="Parks D.H."/>
            <person name="Yamauchi T."/>
            <person name="Tyson G.W."/>
            <person name="Hugenholtz P."/>
        </authorList>
    </citation>
    <scope>NUCLEOTIDE SEQUENCE [LARGE SCALE GENOMIC DNA]</scope>
</reference>
<name>A0A081C4D4_VECG1</name>
<protein>
    <submittedName>
        <fullName evidence="1">Uncharacterized protein</fullName>
    </submittedName>
</protein>
<dbReference type="AlphaFoldDB" id="A0A081C4D4"/>
<dbReference type="HOGENOM" id="CLU_648391_0_0_0"/>
<keyword evidence="2" id="KW-1185">Reference proteome</keyword>
<organism evidence="1">
    <name type="scientific">Vecturithrix granuli</name>
    <dbReference type="NCBI Taxonomy" id="1499967"/>
    <lineage>
        <taxon>Bacteria</taxon>
        <taxon>Candidatus Moduliflexota</taxon>
        <taxon>Candidatus Vecturitrichia</taxon>
        <taxon>Candidatus Vecturitrichales</taxon>
        <taxon>Candidatus Vecturitrichaceae</taxon>
        <taxon>Candidatus Vecturithrix</taxon>
    </lineage>
</organism>
<sequence>MDMKPSNPLNNIAANLGVTPKVLTQLATGDDREFRELVRGILGMLPENEVILVASDPGINPEFLDYLGRLFEANRKVLVSILQNPSASKQTKRYILERLPEELIVSLVKNSKLPPETLKILTERTKTSVDAAGIFGQAEELKIKLKVSKLLNDLEANLGVTIDAFMQIRTKDDDQSREFVREVYNALPEQHVLLVARDANSNPKILNYLSRLFDTNQKVLLTILHNVSADRQTKLFILDQISEKMVLSLAGSAKTPTDLLVLLGEHFTSSIDILATLLANPSTPIEIKERIQTLPVPEESSAEDIVELRSEDLLTPLDERDEAVASGDDEMEAKIALCVDRLYDINADIVTEFIKKARAEILKRLNLIAKANRLILRTIVQHPSLSIEELENINMDMFASLLKQSPDNIDDKTVLKLIQQAKMQNPG</sequence>
<dbReference type="STRING" id="1499967.U27_06424"/>
<gene>
    <name evidence="1" type="ORF">U27_06424</name>
</gene>
<accession>A0A081C4D4</accession>
<evidence type="ECO:0000313" key="2">
    <source>
        <dbReference type="Proteomes" id="UP000030661"/>
    </source>
</evidence>
<dbReference type="EMBL" id="DF820470">
    <property type="protein sequence ID" value="GAK59439.1"/>
    <property type="molecule type" value="Genomic_DNA"/>
</dbReference>
<evidence type="ECO:0000313" key="1">
    <source>
        <dbReference type="EMBL" id="GAK59439.1"/>
    </source>
</evidence>
<dbReference type="Proteomes" id="UP000030661">
    <property type="component" value="Unassembled WGS sequence"/>
</dbReference>